<evidence type="ECO:0008006" key="2">
    <source>
        <dbReference type="Google" id="ProtNLM"/>
    </source>
</evidence>
<comment type="caution">
    <text evidence="1">The sequence shown here is derived from an EMBL/GenBank/DDBJ whole genome shotgun (WGS) entry which is preliminary data.</text>
</comment>
<evidence type="ECO:0000313" key="1">
    <source>
        <dbReference type="EMBL" id="KKN82444.1"/>
    </source>
</evidence>
<gene>
    <name evidence="1" type="ORF">LCGC14_0308660</name>
</gene>
<protein>
    <recommendedName>
        <fullName evidence="2">Transposase IS4-like domain-containing protein</fullName>
    </recommendedName>
</protein>
<organism evidence="1">
    <name type="scientific">marine sediment metagenome</name>
    <dbReference type="NCBI Taxonomy" id="412755"/>
    <lineage>
        <taxon>unclassified sequences</taxon>
        <taxon>metagenomes</taxon>
        <taxon>ecological metagenomes</taxon>
    </lineage>
</organism>
<sequence length="68" mass="7693">MPEKMRKANAARSAVRSRVEHVFTCQKGPMGIFVRTIGIARAKAAITLANMAYNMKRWRWLDSRIASA</sequence>
<proteinExistence type="predicted"/>
<name>A0A0F9TSY9_9ZZZZ</name>
<dbReference type="AlphaFoldDB" id="A0A0F9TSY9"/>
<reference evidence="1" key="1">
    <citation type="journal article" date="2015" name="Nature">
        <title>Complex archaea that bridge the gap between prokaryotes and eukaryotes.</title>
        <authorList>
            <person name="Spang A."/>
            <person name="Saw J.H."/>
            <person name="Jorgensen S.L."/>
            <person name="Zaremba-Niedzwiedzka K."/>
            <person name="Martijn J."/>
            <person name="Lind A.E."/>
            <person name="van Eijk R."/>
            <person name="Schleper C."/>
            <person name="Guy L."/>
            <person name="Ettema T.J."/>
        </authorList>
    </citation>
    <scope>NUCLEOTIDE SEQUENCE</scope>
</reference>
<accession>A0A0F9TSY9</accession>
<dbReference type="EMBL" id="LAZR01000200">
    <property type="protein sequence ID" value="KKN82444.1"/>
    <property type="molecule type" value="Genomic_DNA"/>
</dbReference>